<organism evidence="2">
    <name type="scientific">Triticum aestivum</name>
    <name type="common">Wheat</name>
    <dbReference type="NCBI Taxonomy" id="4565"/>
    <lineage>
        <taxon>Eukaryota</taxon>
        <taxon>Viridiplantae</taxon>
        <taxon>Streptophyta</taxon>
        <taxon>Embryophyta</taxon>
        <taxon>Tracheophyta</taxon>
        <taxon>Spermatophyta</taxon>
        <taxon>Magnoliopsida</taxon>
        <taxon>Liliopsida</taxon>
        <taxon>Poales</taxon>
        <taxon>Poaceae</taxon>
        <taxon>BOP clade</taxon>
        <taxon>Pooideae</taxon>
        <taxon>Triticodae</taxon>
        <taxon>Triticeae</taxon>
        <taxon>Triticinae</taxon>
        <taxon>Triticum</taxon>
    </lineage>
</organism>
<dbReference type="Gramene" id="TraesLDM2D03G01106360.1">
    <property type="protein sequence ID" value="TraesLDM2D03G01106360.1.CDS1"/>
    <property type="gene ID" value="TraesLDM2D03G01106360"/>
</dbReference>
<dbReference type="InterPro" id="IPR002083">
    <property type="entry name" value="MATH/TRAF_dom"/>
</dbReference>
<reference evidence="2" key="2">
    <citation type="submission" date="2018-10" db="UniProtKB">
        <authorList>
            <consortium name="EnsemblPlants"/>
        </authorList>
    </citation>
    <scope>IDENTIFICATION</scope>
</reference>
<dbReference type="Pfam" id="PF22486">
    <property type="entry name" value="MATH_2"/>
    <property type="match status" value="1"/>
</dbReference>
<dbReference type="PANTHER" id="PTHR26379:SF443">
    <property type="entry name" value="MATH DOMAIN CONTAINING PROTEIN"/>
    <property type="match status" value="1"/>
</dbReference>
<dbReference type="CDD" id="cd00121">
    <property type="entry name" value="MATH"/>
    <property type="match status" value="1"/>
</dbReference>
<name>A0A1D5UZT0_WHEAT</name>
<dbReference type="GO" id="GO:0016567">
    <property type="term" value="P:protein ubiquitination"/>
    <property type="evidence" value="ECO:0007669"/>
    <property type="project" value="InterPro"/>
</dbReference>
<dbReference type="SUPFAM" id="SSF49599">
    <property type="entry name" value="TRAF domain-like"/>
    <property type="match status" value="1"/>
</dbReference>
<dbReference type="Gramene" id="TraesNOR2D03G01121060.1">
    <property type="protein sequence ID" value="TraesNOR2D03G01121060.1.CDS1"/>
    <property type="gene ID" value="TraesNOR2D03G01121060"/>
</dbReference>
<proteinExistence type="predicted"/>
<dbReference type="AlphaFoldDB" id="A0A1D5UZT0"/>
<dbReference type="InterPro" id="IPR045005">
    <property type="entry name" value="BPM1-6"/>
</dbReference>
<dbReference type="Gramene" id="TraesMAC2D03G01103600.1">
    <property type="protein sequence ID" value="TraesMAC2D03G01103600.1.CDS1"/>
    <property type="gene ID" value="TraesMAC2D03G01103600"/>
</dbReference>
<dbReference type="Gramene" id="TraesCS2D02G084800.1">
    <property type="protein sequence ID" value="TraesCS2D02G084800.1.cds1"/>
    <property type="gene ID" value="TraesCS2D02G084800"/>
</dbReference>
<dbReference type="Proteomes" id="UP000019116">
    <property type="component" value="Chromosome 2D"/>
</dbReference>
<evidence type="ECO:0000259" key="1">
    <source>
        <dbReference type="PROSITE" id="PS50144"/>
    </source>
</evidence>
<dbReference type="PANTHER" id="PTHR26379">
    <property type="entry name" value="BTB/POZ AND MATH DOMAIN-CONTAINING PROTEIN 1"/>
    <property type="match status" value="1"/>
</dbReference>
<evidence type="ECO:0000313" key="2">
    <source>
        <dbReference type="EnsemblPlants" id="TraesCS2D02G084800.1.cds1"/>
    </source>
</evidence>
<dbReference type="EnsemblPlants" id="TraesCS2D02G084800.1">
    <property type="protein sequence ID" value="TraesCS2D02G084800.1.cds1"/>
    <property type="gene ID" value="TraesCS2D02G084800"/>
</dbReference>
<sequence>MPSYYVPSDDLPLAEASGSTVAAIAVGAGEHTLTVQGYSRLKTMNGGYLESSAFKAGGHAWKIRCHLNGSVKENAGFVSVFLKLVGAEATDTTAEAADAVVDKENIVHAELEFALVHHRGTLIKWPSHSLGRREGPSAFRENVSMGYSRFVSAEDLKRSSFLKDDCFAVRCKVTVVQKCAVKGDARPRGKALARFFSCIRG</sequence>
<dbReference type="Gramene" id="TraesCLE_scaffold_077806_01G000300.1">
    <property type="protein sequence ID" value="TraesCLE_scaffold_077806_01G000300.1"/>
    <property type="gene ID" value="TraesCLE_scaffold_077806_01G000300"/>
</dbReference>
<dbReference type="OrthoDB" id="597308at2759"/>
<feature type="domain" description="MATH" evidence="1">
    <location>
        <begin position="28"/>
        <end position="173"/>
    </location>
</feature>
<protein>
    <recommendedName>
        <fullName evidence="1">MATH domain-containing protein</fullName>
    </recommendedName>
</protein>
<dbReference type="Gramene" id="TraesARI2D03G01121400.1">
    <property type="protein sequence ID" value="TraesARI2D03G01121400.1.CDS1"/>
    <property type="gene ID" value="TraesARI2D03G01121400"/>
</dbReference>
<dbReference type="InterPro" id="IPR008974">
    <property type="entry name" value="TRAF-like"/>
</dbReference>
<dbReference type="Gramene" id="TraesPARA_EIv1.0_0643780.1">
    <property type="protein sequence ID" value="TraesPARA_EIv1.0_0643780.1.CDS1"/>
    <property type="gene ID" value="TraesPARA_EIv1.0_0643780"/>
</dbReference>
<accession>A0A1D5UZT0</accession>
<dbReference type="Gramene" id="TraesWEE_scaffold_054337_01G000500.1">
    <property type="protein sequence ID" value="TraesWEE_scaffold_054337_01G000500.1"/>
    <property type="gene ID" value="TraesWEE_scaffold_054337_01G000500"/>
</dbReference>
<keyword evidence="3" id="KW-1185">Reference proteome</keyword>
<reference evidence="2" key="1">
    <citation type="submission" date="2018-08" db="EMBL/GenBank/DDBJ databases">
        <authorList>
            <person name="Rossello M."/>
        </authorList>
    </citation>
    <scope>NUCLEOTIDE SEQUENCE [LARGE SCALE GENOMIC DNA]</scope>
    <source>
        <strain evidence="2">cv. Chinese Spring</strain>
    </source>
</reference>
<dbReference type="Gene3D" id="2.60.210.10">
    <property type="entry name" value="Apoptosis, Tumor Necrosis Factor Receptor Associated Protein 2, Chain A"/>
    <property type="match status" value="1"/>
</dbReference>
<dbReference type="Gramene" id="TraesCAD_scaffold_049078_01G000500.1">
    <property type="protein sequence ID" value="TraesCAD_scaffold_049078_01G000500.1"/>
    <property type="gene ID" value="TraesCAD_scaffold_049078_01G000500"/>
</dbReference>
<dbReference type="Gramene" id="TraesCS2D03G0169300.1">
    <property type="protein sequence ID" value="TraesCS2D03G0169300.1.CDS1"/>
    <property type="gene ID" value="TraesCS2D03G0169300"/>
</dbReference>
<dbReference type="Gramene" id="TraesSTA2D03G01093780.1">
    <property type="protein sequence ID" value="TraesSTA2D03G01093780.1.CDS1"/>
    <property type="gene ID" value="TraesSTA2D03G01093780"/>
</dbReference>
<dbReference type="SMART" id="SM00061">
    <property type="entry name" value="MATH"/>
    <property type="match status" value="1"/>
</dbReference>
<dbReference type="Gramene" id="TraesSYM2D03G01119150.1">
    <property type="protein sequence ID" value="TraesSYM2D03G01119150.1.CDS1"/>
    <property type="gene ID" value="TraesSYM2D03G01119150"/>
</dbReference>
<dbReference type="Gramene" id="TraesROB_scaffold_057237_01G000500.1">
    <property type="protein sequence ID" value="TraesROB_scaffold_057237_01G000500.1"/>
    <property type="gene ID" value="TraesROB_scaffold_057237_01G000500"/>
</dbReference>
<dbReference type="Gramene" id="TraesJUL2D03G01111120.1">
    <property type="protein sequence ID" value="TraesJUL2D03G01111120.1.CDS1"/>
    <property type="gene ID" value="TraesJUL2D03G01111120"/>
</dbReference>
<dbReference type="SMR" id="A0A1D5UZT0"/>
<dbReference type="PROSITE" id="PS50144">
    <property type="entry name" value="MATH"/>
    <property type="match status" value="1"/>
</dbReference>
<dbReference type="Gramene" id="TraesLAC2D03G01056810.1">
    <property type="protein sequence ID" value="TraesLAC2D03G01056810.1.CDS1"/>
    <property type="gene ID" value="TraesLAC2D03G01056810"/>
</dbReference>
<dbReference type="Gramene" id="TraesJAG2D03G01108420.1">
    <property type="protein sequence ID" value="TraesJAG2D03G01108420.1.CDS1"/>
    <property type="gene ID" value="TraesJAG2D03G01108420"/>
</dbReference>
<dbReference type="STRING" id="4565.A0A1D5UZT0"/>
<evidence type="ECO:0000313" key="3">
    <source>
        <dbReference type="Proteomes" id="UP000019116"/>
    </source>
</evidence>
<dbReference type="OMA" id="VVQKCAV"/>